<protein>
    <recommendedName>
        <fullName evidence="2 5">Methionyl-tRNA formyltransferase</fullName>
        <ecNumber evidence="2 5">2.1.2.9</ecNumber>
    </recommendedName>
</protein>
<keyword evidence="3 5" id="KW-0808">Transferase</keyword>
<comment type="function">
    <text evidence="5">Attaches a formyl group to the free amino group of methionyl-tRNA(fMet). The formyl group appears to play a dual role in the initiator identity of N-formylmethionyl-tRNA by promoting its recognition by IF2 and preventing the misappropriation of this tRNA by the elongation apparatus.</text>
</comment>
<dbReference type="SUPFAM" id="SSF53328">
    <property type="entry name" value="Formyltransferase"/>
    <property type="match status" value="1"/>
</dbReference>
<evidence type="ECO:0000313" key="8">
    <source>
        <dbReference type="EMBL" id="MFO3665091.1"/>
    </source>
</evidence>
<evidence type="ECO:0000259" key="6">
    <source>
        <dbReference type="Pfam" id="PF00551"/>
    </source>
</evidence>
<dbReference type="GO" id="GO:0004479">
    <property type="term" value="F:methionyl-tRNA formyltransferase activity"/>
    <property type="evidence" value="ECO:0007669"/>
    <property type="project" value="UniProtKB-EC"/>
</dbReference>
<dbReference type="SUPFAM" id="SSF50486">
    <property type="entry name" value="FMT C-terminal domain-like"/>
    <property type="match status" value="1"/>
</dbReference>
<dbReference type="EMBL" id="JBGMEI010000002">
    <property type="protein sequence ID" value="MFO3665091.1"/>
    <property type="molecule type" value="Genomic_DNA"/>
</dbReference>
<dbReference type="CDD" id="cd08704">
    <property type="entry name" value="Met_tRNA_FMT_C"/>
    <property type="match status" value="1"/>
</dbReference>
<evidence type="ECO:0000256" key="2">
    <source>
        <dbReference type="ARBA" id="ARBA00012261"/>
    </source>
</evidence>
<dbReference type="Pfam" id="PF00551">
    <property type="entry name" value="Formyl_trans_N"/>
    <property type="match status" value="1"/>
</dbReference>
<dbReference type="InterPro" id="IPR041711">
    <property type="entry name" value="Met-tRNA-FMT_N"/>
</dbReference>
<accession>A0ABW9M933</accession>
<dbReference type="NCBIfam" id="TIGR00460">
    <property type="entry name" value="fmt"/>
    <property type="match status" value="1"/>
</dbReference>
<dbReference type="HAMAP" id="MF_00182">
    <property type="entry name" value="Formyl_trans"/>
    <property type="match status" value="1"/>
</dbReference>
<dbReference type="Gene3D" id="3.40.50.12230">
    <property type="match status" value="1"/>
</dbReference>
<dbReference type="InterPro" id="IPR044135">
    <property type="entry name" value="Met-tRNA-FMT_C"/>
</dbReference>
<evidence type="ECO:0000256" key="3">
    <source>
        <dbReference type="ARBA" id="ARBA00022679"/>
    </source>
</evidence>
<gene>
    <name evidence="5 8" type="primary">fmt</name>
    <name evidence="8" type="ORF">ACCQ41_02325</name>
</gene>
<dbReference type="CDD" id="cd08646">
    <property type="entry name" value="FMT_core_Met-tRNA-FMT_N"/>
    <property type="match status" value="1"/>
</dbReference>
<comment type="similarity">
    <text evidence="1 5">Belongs to the Fmt family.</text>
</comment>
<sequence>MLNICFMGNPKFAVQTLDVLYKEENIDVKLVVSSKDKKRSRNKVTPTPIKQYAMDNDIPVITPDSVNTEEFVNQLKELKIDFIVVVAFGQLIGKLLLEEFNDRIINLHPSILPKYRGAAPMQFTLLNGDTKTAPTTMLIEKGMDSGDILMQNIVDVDINDDYYSLEEKMSDLGSKAVRDTILNFDVVYQNRIKQDDDLATYTSKISKEMGKIDWEKSSFDIYNQIRALIDFPTAFFTYEGDNVKVIEAEILENYKAKPGYIYEADGKNNIVIGTGDGAIKINKLQFPGKKAMDTKSFLMGNDFKKGIILDD</sequence>
<evidence type="ECO:0000256" key="4">
    <source>
        <dbReference type="ARBA" id="ARBA00022917"/>
    </source>
</evidence>
<feature type="domain" description="Formyl transferase C-terminal" evidence="7">
    <location>
        <begin position="204"/>
        <end position="301"/>
    </location>
</feature>
<dbReference type="PANTHER" id="PTHR11138:SF5">
    <property type="entry name" value="METHIONYL-TRNA FORMYLTRANSFERASE, MITOCHONDRIAL"/>
    <property type="match status" value="1"/>
</dbReference>
<comment type="caution">
    <text evidence="8">The sequence shown here is derived from an EMBL/GenBank/DDBJ whole genome shotgun (WGS) entry which is preliminary data.</text>
</comment>
<dbReference type="EC" id="2.1.2.9" evidence="2 5"/>
<dbReference type="InterPro" id="IPR011034">
    <property type="entry name" value="Formyl_transferase-like_C_sf"/>
</dbReference>
<name>A0ABW9M933_9FIRM</name>
<dbReference type="InterPro" id="IPR005794">
    <property type="entry name" value="Fmt"/>
</dbReference>
<comment type="catalytic activity">
    <reaction evidence="5">
        <text>L-methionyl-tRNA(fMet) + (6R)-10-formyltetrahydrofolate = N-formyl-L-methionyl-tRNA(fMet) + (6S)-5,6,7,8-tetrahydrofolate + H(+)</text>
        <dbReference type="Rhea" id="RHEA:24380"/>
        <dbReference type="Rhea" id="RHEA-COMP:9952"/>
        <dbReference type="Rhea" id="RHEA-COMP:9953"/>
        <dbReference type="ChEBI" id="CHEBI:15378"/>
        <dbReference type="ChEBI" id="CHEBI:57453"/>
        <dbReference type="ChEBI" id="CHEBI:78530"/>
        <dbReference type="ChEBI" id="CHEBI:78844"/>
        <dbReference type="ChEBI" id="CHEBI:195366"/>
        <dbReference type="EC" id="2.1.2.9"/>
    </reaction>
</comment>
<keyword evidence="4 5" id="KW-0648">Protein biosynthesis</keyword>
<feature type="domain" description="Formyl transferase N-terminal" evidence="6">
    <location>
        <begin position="4"/>
        <end position="178"/>
    </location>
</feature>
<evidence type="ECO:0000259" key="7">
    <source>
        <dbReference type="Pfam" id="PF02911"/>
    </source>
</evidence>
<dbReference type="InterPro" id="IPR036477">
    <property type="entry name" value="Formyl_transf_N_sf"/>
</dbReference>
<dbReference type="Proteomes" id="UP001637996">
    <property type="component" value="Unassembled WGS sequence"/>
</dbReference>
<dbReference type="Pfam" id="PF02911">
    <property type="entry name" value="Formyl_trans_C"/>
    <property type="match status" value="1"/>
</dbReference>
<evidence type="ECO:0000256" key="5">
    <source>
        <dbReference type="HAMAP-Rule" id="MF_00182"/>
    </source>
</evidence>
<reference evidence="8 9" key="1">
    <citation type="journal article" date="2025" name="Anaerobe">
        <title>Description of Anaerococcus kampingiae sp. nov., Anaerococcus groningensis sp. nov., Anaerococcus martiniensis sp. nov., and Anaerococcus cruorum sp. nov., isolated from human clinical specimens.</title>
        <authorList>
            <person name="Boiten K.E."/>
            <person name="Meijer J."/>
            <person name="van Wezel E.M."/>
            <person name="Veloo A.C.M."/>
        </authorList>
    </citation>
    <scope>NUCLEOTIDE SEQUENCE [LARGE SCALE GENOMIC DNA]</scope>
    <source>
        <strain evidence="8 9">ENR0831</strain>
    </source>
</reference>
<evidence type="ECO:0000313" key="9">
    <source>
        <dbReference type="Proteomes" id="UP001637996"/>
    </source>
</evidence>
<evidence type="ECO:0000256" key="1">
    <source>
        <dbReference type="ARBA" id="ARBA00010699"/>
    </source>
</evidence>
<organism evidence="8 9">
    <name type="scientific">Anaerococcus martiniensis</name>
    <dbReference type="NCBI Taxonomy" id="3115615"/>
    <lineage>
        <taxon>Bacteria</taxon>
        <taxon>Bacillati</taxon>
        <taxon>Bacillota</taxon>
        <taxon>Tissierellia</taxon>
        <taxon>Tissierellales</taxon>
        <taxon>Peptoniphilaceae</taxon>
        <taxon>Anaerococcus</taxon>
    </lineage>
</organism>
<dbReference type="RefSeq" id="WP_394022827.1">
    <property type="nucleotide sequence ID" value="NZ_JBGMEI010000002.1"/>
</dbReference>
<keyword evidence="9" id="KW-1185">Reference proteome</keyword>
<dbReference type="InterPro" id="IPR002376">
    <property type="entry name" value="Formyl_transf_N"/>
</dbReference>
<feature type="binding site" evidence="5">
    <location>
        <begin position="110"/>
        <end position="113"/>
    </location>
    <ligand>
        <name>(6S)-5,6,7,8-tetrahydrofolate</name>
        <dbReference type="ChEBI" id="CHEBI:57453"/>
    </ligand>
</feature>
<dbReference type="PANTHER" id="PTHR11138">
    <property type="entry name" value="METHIONYL-TRNA FORMYLTRANSFERASE"/>
    <property type="match status" value="1"/>
</dbReference>
<proteinExistence type="inferred from homology"/>
<dbReference type="InterPro" id="IPR005793">
    <property type="entry name" value="Formyl_trans_C"/>
</dbReference>